<organism evidence="2 3">
    <name type="scientific">Hyphobacterium vulgare</name>
    <dbReference type="NCBI Taxonomy" id="1736751"/>
    <lineage>
        <taxon>Bacteria</taxon>
        <taxon>Pseudomonadati</taxon>
        <taxon>Pseudomonadota</taxon>
        <taxon>Alphaproteobacteria</taxon>
        <taxon>Maricaulales</taxon>
        <taxon>Maricaulaceae</taxon>
        <taxon>Hyphobacterium</taxon>
    </lineage>
</organism>
<evidence type="ECO:0000313" key="2">
    <source>
        <dbReference type="EMBL" id="MFC2926660.1"/>
    </source>
</evidence>
<keyword evidence="1" id="KW-0812">Transmembrane</keyword>
<gene>
    <name evidence="2" type="ORF">ACFOOR_11135</name>
</gene>
<feature type="transmembrane region" description="Helical" evidence="1">
    <location>
        <begin position="12"/>
        <end position="33"/>
    </location>
</feature>
<keyword evidence="1" id="KW-0472">Membrane</keyword>
<dbReference type="EMBL" id="JBHRSV010000020">
    <property type="protein sequence ID" value="MFC2926660.1"/>
    <property type="molecule type" value="Genomic_DNA"/>
</dbReference>
<keyword evidence="1" id="KW-1133">Transmembrane helix</keyword>
<name>A0ABV6ZYR9_9PROT</name>
<proteinExistence type="predicted"/>
<evidence type="ECO:0000313" key="3">
    <source>
        <dbReference type="Proteomes" id="UP001595379"/>
    </source>
</evidence>
<sequence>MILARLTRAIRAQNWFAVAIEFLIVILGVVIGFQVTAWNAARQDRALEAVIICRLVDDFAVIGPDARQHLSDAHRTAEQASALVQAAQDGLDLDSLGQFSNEMFMLRVPPAGSATYAQLISNGDIGLIRSSELRAALTDFGEHIERHQRAGSDLANAVFDPGAPVFGAVTLTPPEIEALAPSQREALQAVIGGVDFLLATQMVEQMATASLSWKTTTVEKLERVERSLASHAAHCVEGATP</sequence>
<dbReference type="Proteomes" id="UP001595379">
    <property type="component" value="Unassembled WGS sequence"/>
</dbReference>
<evidence type="ECO:0000256" key="1">
    <source>
        <dbReference type="SAM" id="Phobius"/>
    </source>
</evidence>
<reference evidence="3" key="1">
    <citation type="journal article" date="2019" name="Int. J. Syst. Evol. Microbiol.">
        <title>The Global Catalogue of Microorganisms (GCM) 10K type strain sequencing project: providing services to taxonomists for standard genome sequencing and annotation.</title>
        <authorList>
            <consortium name="The Broad Institute Genomics Platform"/>
            <consortium name="The Broad Institute Genome Sequencing Center for Infectious Disease"/>
            <person name="Wu L."/>
            <person name="Ma J."/>
        </authorList>
    </citation>
    <scope>NUCLEOTIDE SEQUENCE [LARGE SCALE GENOMIC DNA]</scope>
    <source>
        <strain evidence="3">KCTC 52487</strain>
    </source>
</reference>
<keyword evidence="3" id="KW-1185">Reference proteome</keyword>
<protein>
    <submittedName>
        <fullName evidence="2">Uncharacterized protein</fullName>
    </submittedName>
</protein>
<dbReference type="RefSeq" id="WP_343164704.1">
    <property type="nucleotide sequence ID" value="NZ_JBHRSV010000020.1"/>
</dbReference>
<accession>A0ABV6ZYR9</accession>
<comment type="caution">
    <text evidence="2">The sequence shown here is derived from an EMBL/GenBank/DDBJ whole genome shotgun (WGS) entry which is preliminary data.</text>
</comment>